<dbReference type="SUPFAM" id="SSF82679">
    <property type="entry name" value="N-utilization substance G protein NusG, N-terminal domain"/>
    <property type="match status" value="1"/>
</dbReference>
<dbReference type="InterPro" id="IPR043425">
    <property type="entry name" value="NusG-like"/>
</dbReference>
<name>A0A7N0UAB6_KALFE</name>
<accession>A0A7N0UAB6</accession>
<dbReference type="GO" id="GO:0031564">
    <property type="term" value="P:transcription antitermination"/>
    <property type="evidence" value="ECO:0007669"/>
    <property type="project" value="UniProtKB-KW"/>
</dbReference>
<dbReference type="AlphaFoldDB" id="A0A7N0UAB6"/>
<dbReference type="Pfam" id="PF02357">
    <property type="entry name" value="NusG"/>
    <property type="match status" value="1"/>
</dbReference>
<dbReference type="SMART" id="SM00738">
    <property type="entry name" value="NGN"/>
    <property type="match status" value="1"/>
</dbReference>
<dbReference type="Proteomes" id="UP000594263">
    <property type="component" value="Unplaced"/>
</dbReference>
<keyword evidence="3" id="KW-0804">Transcription</keyword>
<evidence type="ECO:0000256" key="1">
    <source>
        <dbReference type="ARBA" id="ARBA00022814"/>
    </source>
</evidence>
<dbReference type="PANTHER" id="PTHR30265">
    <property type="entry name" value="RHO-INTERACTING TRANSCRIPTION TERMINATION FACTOR NUSG"/>
    <property type="match status" value="1"/>
</dbReference>
<feature type="region of interest" description="Disordered" evidence="4">
    <location>
        <begin position="255"/>
        <end position="287"/>
    </location>
</feature>
<dbReference type="OMA" id="CILNKEI"/>
<evidence type="ECO:0000313" key="7">
    <source>
        <dbReference type="Proteomes" id="UP000594263"/>
    </source>
</evidence>
<dbReference type="SUPFAM" id="SSF50104">
    <property type="entry name" value="Translation proteins SH3-like domain"/>
    <property type="match status" value="1"/>
</dbReference>
<keyword evidence="1" id="KW-0889">Transcription antitermination</keyword>
<evidence type="ECO:0000256" key="3">
    <source>
        <dbReference type="ARBA" id="ARBA00023163"/>
    </source>
</evidence>
<evidence type="ECO:0000256" key="4">
    <source>
        <dbReference type="SAM" id="MobiDB-lite"/>
    </source>
</evidence>
<protein>
    <recommendedName>
        <fullName evidence="5">NusG-like N-terminal domain-containing protein</fullName>
    </recommendedName>
</protein>
<dbReference type="Gramene" id="Kaladp0058s0622.1.v1.1">
    <property type="protein sequence ID" value="Kaladp0058s0622.1.v1.1"/>
    <property type="gene ID" value="Kaladp0058s0622.v1.1"/>
</dbReference>
<dbReference type="PANTHER" id="PTHR30265:SF4">
    <property type="entry name" value="KOW MOTIF FAMILY PROTEIN, EXPRESSED"/>
    <property type="match status" value="1"/>
</dbReference>
<dbReference type="GO" id="GO:0006354">
    <property type="term" value="P:DNA-templated transcription elongation"/>
    <property type="evidence" value="ECO:0007669"/>
    <property type="project" value="InterPro"/>
</dbReference>
<dbReference type="Gene3D" id="3.30.70.940">
    <property type="entry name" value="NusG, N-terminal domain"/>
    <property type="match status" value="1"/>
</dbReference>
<proteinExistence type="predicted"/>
<organism evidence="6 7">
    <name type="scientific">Kalanchoe fedtschenkoi</name>
    <name type="common">Lavender scallops</name>
    <name type="synonym">South American air plant</name>
    <dbReference type="NCBI Taxonomy" id="63787"/>
    <lineage>
        <taxon>Eukaryota</taxon>
        <taxon>Viridiplantae</taxon>
        <taxon>Streptophyta</taxon>
        <taxon>Embryophyta</taxon>
        <taxon>Tracheophyta</taxon>
        <taxon>Spermatophyta</taxon>
        <taxon>Magnoliopsida</taxon>
        <taxon>eudicotyledons</taxon>
        <taxon>Gunneridae</taxon>
        <taxon>Pentapetalae</taxon>
        <taxon>Saxifragales</taxon>
        <taxon>Crassulaceae</taxon>
        <taxon>Kalanchoe</taxon>
    </lineage>
</organism>
<keyword evidence="7" id="KW-1185">Reference proteome</keyword>
<dbReference type="InterPro" id="IPR006645">
    <property type="entry name" value="NGN-like_dom"/>
</dbReference>
<dbReference type="EnsemblPlants" id="Kaladp0058s0622.1.v1.1">
    <property type="protein sequence ID" value="Kaladp0058s0622.1.v1.1"/>
    <property type="gene ID" value="Kaladp0058s0622.v1.1"/>
</dbReference>
<dbReference type="Gene3D" id="2.30.30.30">
    <property type="match status" value="1"/>
</dbReference>
<keyword evidence="2" id="KW-0805">Transcription regulation</keyword>
<dbReference type="CDD" id="cd09890">
    <property type="entry name" value="NGN_plant"/>
    <property type="match status" value="1"/>
</dbReference>
<feature type="domain" description="NusG-like N-terminal" evidence="5">
    <location>
        <begin position="104"/>
        <end position="220"/>
    </location>
</feature>
<dbReference type="InterPro" id="IPR014722">
    <property type="entry name" value="Rib_uL2_dom2"/>
</dbReference>
<dbReference type="InterPro" id="IPR008991">
    <property type="entry name" value="Translation_prot_SH3-like_sf"/>
</dbReference>
<reference evidence="6" key="1">
    <citation type="submission" date="2021-01" db="UniProtKB">
        <authorList>
            <consortium name="EnsemblPlants"/>
        </authorList>
    </citation>
    <scope>IDENTIFICATION</scope>
</reference>
<sequence>MKPAIHLRTAPCRVFPITTLPVNRGNLRASRLVVAESAAAAVGSEEQYLTARERRQLRKERREEKVATNPSWREQVEDRLLMKPKKKYASWTEELNLDNLALLGKQWWVVRVSRVSGQDRAEGIARALVRTYPEMDFKVYVPCVHEKKKLKNGTIAVKPKPLFPGCVFLYCVLNKELHDYIRECDGVGGFVGSKVGSTKRQINRPKPVAEEDIESIFKQAKEEQAKSDQAFEAEQLAEGEGIRVPQRSIDTQIDLGALDATPKSKKKPKKSSESLDDSSPNKNNKKLLVPGSAIRVVSGTFSEFTGTLKKINKKTKKATVGFSLFGKENLVEFDLDQIVAEAK</sequence>
<dbReference type="InterPro" id="IPR036735">
    <property type="entry name" value="NGN_dom_sf"/>
</dbReference>
<evidence type="ECO:0000256" key="2">
    <source>
        <dbReference type="ARBA" id="ARBA00023015"/>
    </source>
</evidence>
<evidence type="ECO:0000259" key="5">
    <source>
        <dbReference type="SMART" id="SM00738"/>
    </source>
</evidence>
<evidence type="ECO:0000313" key="6">
    <source>
        <dbReference type="EnsemblPlants" id="Kaladp0058s0622.1.v1.1"/>
    </source>
</evidence>